<dbReference type="RefSeq" id="WP_207847625.1">
    <property type="nucleotide sequence ID" value="NZ_JAFVMH010000018.1"/>
</dbReference>
<name>A0A939KS29_9PROT</name>
<keyword evidence="1" id="KW-0378">Hydrolase</keyword>
<dbReference type="InterPro" id="IPR029058">
    <property type="entry name" value="AB_hydrolase_fold"/>
</dbReference>
<organism evidence="1 2">
    <name type="scientific">Acetobacter garciniae</name>
    <dbReference type="NCBI Taxonomy" id="2817435"/>
    <lineage>
        <taxon>Bacteria</taxon>
        <taxon>Pseudomonadati</taxon>
        <taxon>Pseudomonadota</taxon>
        <taxon>Alphaproteobacteria</taxon>
        <taxon>Acetobacterales</taxon>
        <taxon>Acetobacteraceae</taxon>
        <taxon>Acetobacter</taxon>
    </lineage>
</organism>
<dbReference type="Pfam" id="PF06821">
    <property type="entry name" value="Ser_hydrolase"/>
    <property type="match status" value="1"/>
</dbReference>
<dbReference type="SUPFAM" id="SSF53474">
    <property type="entry name" value="alpha/beta-Hydrolases"/>
    <property type="match status" value="1"/>
</dbReference>
<accession>A0A939KS29</accession>
<dbReference type="Gene3D" id="3.40.50.1820">
    <property type="entry name" value="alpha/beta hydrolase"/>
    <property type="match status" value="1"/>
</dbReference>
<sequence length="216" mass="23431">MPHSVSIPTPLSPHALIQAPVLLRDFAVVTVPGLDNSGPLHWHTAWERHLGAQGIACTRLEQENWSEPHYAAWRERLDSMVARATRPVLLAAHSLGCVLVARWAGENPLAARHVAGALLVAPADTEQHTGPDKPRVADFTPLPRDRLPFPALVVASDNDPWLEIGRARMLARCWGGECVPAGAHGHLGSDAELGMWPTGLCLLERLAQAHTQGARF</sequence>
<evidence type="ECO:0000313" key="2">
    <source>
        <dbReference type="Proteomes" id="UP000664073"/>
    </source>
</evidence>
<proteinExistence type="predicted"/>
<gene>
    <name evidence="1" type="ORF">J2D77_16635</name>
</gene>
<evidence type="ECO:0000313" key="1">
    <source>
        <dbReference type="EMBL" id="MBO1326771.1"/>
    </source>
</evidence>
<dbReference type="AlphaFoldDB" id="A0A939KS29"/>
<dbReference type="EMBL" id="JAFVMH010000018">
    <property type="protein sequence ID" value="MBO1326771.1"/>
    <property type="molecule type" value="Genomic_DNA"/>
</dbReference>
<dbReference type="Proteomes" id="UP000664073">
    <property type="component" value="Unassembled WGS sequence"/>
</dbReference>
<keyword evidence="2" id="KW-1185">Reference proteome</keyword>
<reference evidence="1" key="1">
    <citation type="submission" date="2021-03" db="EMBL/GenBank/DDBJ databases">
        <title>The complete genome sequence of Acetobacter sp. TBRC 12339.</title>
        <authorList>
            <person name="Charoenyingcharoen P."/>
            <person name="Yukphan P."/>
        </authorList>
    </citation>
    <scope>NUCLEOTIDE SEQUENCE</scope>
    <source>
        <strain evidence="1">TBRC 12339</strain>
    </source>
</reference>
<dbReference type="GO" id="GO:0016787">
    <property type="term" value="F:hydrolase activity"/>
    <property type="evidence" value="ECO:0007669"/>
    <property type="project" value="UniProtKB-KW"/>
</dbReference>
<protein>
    <submittedName>
        <fullName evidence="1">Alpha/beta hydrolase</fullName>
    </submittedName>
</protein>
<comment type="caution">
    <text evidence="1">The sequence shown here is derived from an EMBL/GenBank/DDBJ whole genome shotgun (WGS) entry which is preliminary data.</text>
</comment>
<dbReference type="InterPro" id="IPR010662">
    <property type="entry name" value="RBBP9/YdeN"/>
</dbReference>